<evidence type="ECO:0000313" key="3">
    <source>
        <dbReference type="Proteomes" id="UP000305067"/>
    </source>
</evidence>
<dbReference type="EMBL" id="ML178844">
    <property type="protein sequence ID" value="TFK97789.1"/>
    <property type="molecule type" value="Genomic_DNA"/>
</dbReference>
<evidence type="ECO:0000256" key="1">
    <source>
        <dbReference type="SAM" id="MobiDB-lite"/>
    </source>
</evidence>
<reference evidence="2 3" key="1">
    <citation type="journal article" date="2019" name="Nat. Ecol. Evol.">
        <title>Megaphylogeny resolves global patterns of mushroom evolution.</title>
        <authorList>
            <person name="Varga T."/>
            <person name="Krizsan K."/>
            <person name="Foldi C."/>
            <person name="Dima B."/>
            <person name="Sanchez-Garcia M."/>
            <person name="Sanchez-Ramirez S."/>
            <person name="Szollosi G.J."/>
            <person name="Szarkandi J.G."/>
            <person name="Papp V."/>
            <person name="Albert L."/>
            <person name="Andreopoulos W."/>
            <person name="Angelini C."/>
            <person name="Antonin V."/>
            <person name="Barry K.W."/>
            <person name="Bougher N.L."/>
            <person name="Buchanan P."/>
            <person name="Buyck B."/>
            <person name="Bense V."/>
            <person name="Catcheside P."/>
            <person name="Chovatia M."/>
            <person name="Cooper J."/>
            <person name="Damon W."/>
            <person name="Desjardin D."/>
            <person name="Finy P."/>
            <person name="Geml J."/>
            <person name="Haridas S."/>
            <person name="Hughes K."/>
            <person name="Justo A."/>
            <person name="Karasinski D."/>
            <person name="Kautmanova I."/>
            <person name="Kiss B."/>
            <person name="Kocsube S."/>
            <person name="Kotiranta H."/>
            <person name="LaButti K.M."/>
            <person name="Lechner B.E."/>
            <person name="Liimatainen K."/>
            <person name="Lipzen A."/>
            <person name="Lukacs Z."/>
            <person name="Mihaltcheva S."/>
            <person name="Morgado L.N."/>
            <person name="Niskanen T."/>
            <person name="Noordeloos M.E."/>
            <person name="Ohm R.A."/>
            <person name="Ortiz-Santana B."/>
            <person name="Ovrebo C."/>
            <person name="Racz N."/>
            <person name="Riley R."/>
            <person name="Savchenko A."/>
            <person name="Shiryaev A."/>
            <person name="Soop K."/>
            <person name="Spirin V."/>
            <person name="Szebenyi C."/>
            <person name="Tomsovsky M."/>
            <person name="Tulloss R.E."/>
            <person name="Uehling J."/>
            <person name="Grigoriev I.V."/>
            <person name="Vagvolgyi C."/>
            <person name="Papp T."/>
            <person name="Martin F.M."/>
            <person name="Miettinen O."/>
            <person name="Hibbett D.S."/>
            <person name="Nagy L.G."/>
        </authorList>
    </citation>
    <scope>NUCLEOTIDE SEQUENCE [LARGE SCALE GENOMIC DNA]</scope>
    <source>
        <strain evidence="2 3">CBS 309.79</strain>
    </source>
</reference>
<organism evidence="2 3">
    <name type="scientific">Pterulicium gracile</name>
    <dbReference type="NCBI Taxonomy" id="1884261"/>
    <lineage>
        <taxon>Eukaryota</taxon>
        <taxon>Fungi</taxon>
        <taxon>Dikarya</taxon>
        <taxon>Basidiomycota</taxon>
        <taxon>Agaricomycotina</taxon>
        <taxon>Agaricomycetes</taxon>
        <taxon>Agaricomycetidae</taxon>
        <taxon>Agaricales</taxon>
        <taxon>Pleurotineae</taxon>
        <taxon>Pterulaceae</taxon>
        <taxon>Pterulicium</taxon>
    </lineage>
</organism>
<sequence length="328" mass="37428">MIVRDNLSKFNRWNLEYPSYGPWADISRALSNWPTLLSVPQFCVDRLRPTRNRQTDVIPDLSFLAEETAGKHTLVLPDFGIIHIILQSGLSAKITRRMWHKRKYTATLWRSANIKRIRVRSLIENKRSPGNGLIGNVLGQEINSGLFAAQSSLIHQTSYVFHSQFGMGQERVILIAACGEWFMWTIMLSSDPRMGPDVRDFALDLDQDDKLPPVIDPDQQENQDMLVNEEEEGGDVDDAEDNDEDGDERDPSIPEHLEDVDVGEDWNDMKAELHENAENALVVPGIWSPWYRVGTPASRQAFFLICRELDSDCRADERFLHPLPAPFS</sequence>
<feature type="compositionally biased region" description="Acidic residues" evidence="1">
    <location>
        <begin position="229"/>
        <end position="248"/>
    </location>
</feature>
<gene>
    <name evidence="2" type="ORF">BDV98DRAFT_596305</name>
</gene>
<dbReference type="AlphaFoldDB" id="A0A5C3Q9Q4"/>
<dbReference type="Proteomes" id="UP000305067">
    <property type="component" value="Unassembled WGS sequence"/>
</dbReference>
<feature type="compositionally biased region" description="Basic and acidic residues" evidence="1">
    <location>
        <begin position="249"/>
        <end position="259"/>
    </location>
</feature>
<proteinExistence type="predicted"/>
<protein>
    <submittedName>
        <fullName evidence="2">Uncharacterized protein</fullName>
    </submittedName>
</protein>
<accession>A0A5C3Q9Q4</accession>
<evidence type="ECO:0000313" key="2">
    <source>
        <dbReference type="EMBL" id="TFK97789.1"/>
    </source>
</evidence>
<feature type="region of interest" description="Disordered" evidence="1">
    <location>
        <begin position="229"/>
        <end position="261"/>
    </location>
</feature>
<keyword evidence="3" id="KW-1185">Reference proteome</keyword>
<name>A0A5C3Q9Q4_9AGAR</name>